<keyword evidence="1" id="KW-1133">Transmembrane helix</keyword>
<feature type="transmembrane region" description="Helical" evidence="1">
    <location>
        <begin position="6"/>
        <end position="26"/>
    </location>
</feature>
<keyword evidence="3" id="KW-1185">Reference proteome</keyword>
<keyword evidence="1" id="KW-0472">Membrane</keyword>
<sequence length="44" mass="4718">MTKTMAWILIGVAVAGIVAILVMIPLRNRSTDSQPSPHALDQSN</sequence>
<dbReference type="Proteomes" id="UP001237780">
    <property type="component" value="Unassembled WGS sequence"/>
</dbReference>
<comment type="caution">
    <text evidence="2">The sequence shown here is derived from an EMBL/GenBank/DDBJ whole genome shotgun (WGS) entry which is preliminary data.</text>
</comment>
<protein>
    <submittedName>
        <fullName evidence="2">Uncharacterized protein</fullName>
    </submittedName>
</protein>
<dbReference type="EMBL" id="JAUSZT010000002">
    <property type="protein sequence ID" value="MDQ0995181.1"/>
    <property type="molecule type" value="Genomic_DNA"/>
</dbReference>
<evidence type="ECO:0000256" key="1">
    <source>
        <dbReference type="SAM" id="Phobius"/>
    </source>
</evidence>
<reference evidence="2 3" key="1">
    <citation type="submission" date="2023-07" db="EMBL/GenBank/DDBJ databases">
        <title>Comparative genomics of wheat-associated soil bacteria to identify genetic determinants of phenazine resistance.</title>
        <authorList>
            <person name="Mouncey N."/>
        </authorList>
    </citation>
    <scope>NUCLEOTIDE SEQUENCE [LARGE SCALE GENOMIC DNA]</scope>
    <source>
        <strain evidence="2 3">W4I11</strain>
    </source>
</reference>
<accession>A0ABU0S3V1</accession>
<proteinExistence type="predicted"/>
<evidence type="ECO:0000313" key="3">
    <source>
        <dbReference type="Proteomes" id="UP001237780"/>
    </source>
</evidence>
<gene>
    <name evidence="2" type="ORF">QFZ34_000358</name>
</gene>
<evidence type="ECO:0000313" key="2">
    <source>
        <dbReference type="EMBL" id="MDQ0995181.1"/>
    </source>
</evidence>
<organism evidence="2 3">
    <name type="scientific">Phyllobacterium ifriqiyense</name>
    <dbReference type="NCBI Taxonomy" id="314238"/>
    <lineage>
        <taxon>Bacteria</taxon>
        <taxon>Pseudomonadati</taxon>
        <taxon>Pseudomonadota</taxon>
        <taxon>Alphaproteobacteria</taxon>
        <taxon>Hyphomicrobiales</taxon>
        <taxon>Phyllobacteriaceae</taxon>
        <taxon>Phyllobacterium</taxon>
    </lineage>
</organism>
<keyword evidence="1" id="KW-0812">Transmembrane</keyword>
<name>A0ABU0S3V1_9HYPH</name>